<gene>
    <name evidence="1" type="ORF">HMPREF9446_02996</name>
</gene>
<proteinExistence type="predicted"/>
<dbReference type="STRING" id="763034.HMPREF9446_02996"/>
<dbReference type="Proteomes" id="UP000003416">
    <property type="component" value="Unassembled WGS sequence"/>
</dbReference>
<name>F3PWH1_9BACE</name>
<dbReference type="HOGENOM" id="CLU_117114_0_0_10"/>
<keyword evidence="2" id="KW-1185">Reference proteome</keyword>
<dbReference type="GeneID" id="86050429"/>
<dbReference type="RefSeq" id="WP_009126221.1">
    <property type="nucleotide sequence ID" value="NZ_GL882688.1"/>
</dbReference>
<organism evidence="1 2">
    <name type="scientific">Bacteroides fluxus YIT 12057</name>
    <dbReference type="NCBI Taxonomy" id="763034"/>
    <lineage>
        <taxon>Bacteria</taxon>
        <taxon>Pseudomonadati</taxon>
        <taxon>Bacteroidota</taxon>
        <taxon>Bacteroidia</taxon>
        <taxon>Bacteroidales</taxon>
        <taxon>Bacteroidaceae</taxon>
        <taxon>Bacteroides</taxon>
    </lineage>
</organism>
<comment type="caution">
    <text evidence="1">The sequence shown here is derived from an EMBL/GenBank/DDBJ whole genome shotgun (WGS) entry which is preliminary data.</text>
</comment>
<dbReference type="EMBL" id="AFBN01000095">
    <property type="protein sequence ID" value="EGF52410.1"/>
    <property type="molecule type" value="Genomic_DNA"/>
</dbReference>
<evidence type="ECO:0000313" key="2">
    <source>
        <dbReference type="Proteomes" id="UP000003416"/>
    </source>
</evidence>
<accession>F3PWH1</accession>
<reference evidence="1 2" key="1">
    <citation type="submission" date="2011-02" db="EMBL/GenBank/DDBJ databases">
        <authorList>
            <person name="Weinstock G."/>
            <person name="Sodergren E."/>
            <person name="Clifton S."/>
            <person name="Fulton L."/>
            <person name="Fulton B."/>
            <person name="Courtney L."/>
            <person name="Fronick C."/>
            <person name="Harrison M."/>
            <person name="Strong C."/>
            <person name="Farmer C."/>
            <person name="Delahaunty K."/>
            <person name="Markovic C."/>
            <person name="Hall O."/>
            <person name="Minx P."/>
            <person name="Tomlinson C."/>
            <person name="Mitreva M."/>
            <person name="Hou S."/>
            <person name="Chen J."/>
            <person name="Wollam A."/>
            <person name="Pepin K.H."/>
            <person name="Johnson M."/>
            <person name="Bhonagiri V."/>
            <person name="Zhang X."/>
            <person name="Suruliraj S."/>
            <person name="Warren W."/>
            <person name="Chinwalla A."/>
            <person name="Mardis E.R."/>
            <person name="Wilson R.K."/>
        </authorList>
    </citation>
    <scope>NUCLEOTIDE SEQUENCE [LARGE SCALE GENOMIC DNA]</scope>
    <source>
        <strain evidence="1 2">YIT 12057</strain>
    </source>
</reference>
<evidence type="ECO:0000313" key="1">
    <source>
        <dbReference type="EMBL" id="EGF52410.1"/>
    </source>
</evidence>
<protein>
    <submittedName>
        <fullName evidence="1">Uncharacterized protein</fullName>
    </submittedName>
</protein>
<dbReference type="AlphaFoldDB" id="F3PWH1"/>
<sequence length="197" mass="23263">MINRDDFIATVQAATSEQDYLQITRKYILHGIPYVFERRENDYFDFRANIAKQFDIGFHEVFIVGSAKLGFSYHKNSVFSLNSDIDVVIVNERLFELFYSKICNYQYDIEKGLINLSSNQYAQYTTFLKYMIKGWMRPDKLPVSIQNETIKDDWFNYFRSISNGKSSVGNYSVSGGLFKNYFYLEKYYTESLYKITS</sequence>
<dbReference type="eggNOG" id="ENOG503310P">
    <property type="taxonomic scope" value="Bacteria"/>
</dbReference>